<dbReference type="EMBL" id="SJPV01000011">
    <property type="protein sequence ID" value="TWU32910.1"/>
    <property type="molecule type" value="Genomic_DNA"/>
</dbReference>
<keyword evidence="3" id="KW-1185">Reference proteome</keyword>
<organism evidence="2 3">
    <name type="scientific">Novipirellula artificiosorum</name>
    <dbReference type="NCBI Taxonomy" id="2528016"/>
    <lineage>
        <taxon>Bacteria</taxon>
        <taxon>Pseudomonadati</taxon>
        <taxon>Planctomycetota</taxon>
        <taxon>Planctomycetia</taxon>
        <taxon>Pirellulales</taxon>
        <taxon>Pirellulaceae</taxon>
        <taxon>Novipirellula</taxon>
    </lineage>
</organism>
<dbReference type="AlphaFoldDB" id="A0A5C6D7W3"/>
<accession>A0A5C6D7W3</accession>
<evidence type="ECO:0000313" key="3">
    <source>
        <dbReference type="Proteomes" id="UP000319143"/>
    </source>
</evidence>
<keyword evidence="1" id="KW-1133">Transmembrane helix</keyword>
<dbReference type="OrthoDB" id="292340at2"/>
<name>A0A5C6D7W3_9BACT</name>
<proteinExistence type="predicted"/>
<dbReference type="RefSeq" id="WP_146530045.1">
    <property type="nucleotide sequence ID" value="NZ_SJPV01000011.1"/>
</dbReference>
<evidence type="ECO:0000256" key="1">
    <source>
        <dbReference type="SAM" id="Phobius"/>
    </source>
</evidence>
<comment type="caution">
    <text evidence="2">The sequence shown here is derived from an EMBL/GenBank/DDBJ whole genome shotgun (WGS) entry which is preliminary data.</text>
</comment>
<feature type="transmembrane region" description="Helical" evidence="1">
    <location>
        <begin position="70"/>
        <end position="90"/>
    </location>
</feature>
<protein>
    <submittedName>
        <fullName evidence="2">Uncharacterized protein</fullName>
    </submittedName>
</protein>
<keyword evidence="1" id="KW-0812">Transmembrane</keyword>
<keyword evidence="1" id="KW-0472">Membrane</keyword>
<feature type="transmembrane region" description="Helical" evidence="1">
    <location>
        <begin position="40"/>
        <end position="64"/>
    </location>
</feature>
<evidence type="ECO:0000313" key="2">
    <source>
        <dbReference type="EMBL" id="TWU32910.1"/>
    </source>
</evidence>
<dbReference type="Proteomes" id="UP000319143">
    <property type="component" value="Unassembled WGS sequence"/>
</dbReference>
<reference evidence="2 3" key="1">
    <citation type="submission" date="2019-02" db="EMBL/GenBank/DDBJ databases">
        <title>Deep-cultivation of Planctomycetes and their phenomic and genomic characterization uncovers novel biology.</title>
        <authorList>
            <person name="Wiegand S."/>
            <person name="Jogler M."/>
            <person name="Boedeker C."/>
            <person name="Pinto D."/>
            <person name="Vollmers J."/>
            <person name="Rivas-Marin E."/>
            <person name="Kohn T."/>
            <person name="Peeters S.H."/>
            <person name="Heuer A."/>
            <person name="Rast P."/>
            <person name="Oberbeckmann S."/>
            <person name="Bunk B."/>
            <person name="Jeske O."/>
            <person name="Meyerdierks A."/>
            <person name="Storesund J.E."/>
            <person name="Kallscheuer N."/>
            <person name="Luecker S."/>
            <person name="Lage O.M."/>
            <person name="Pohl T."/>
            <person name="Merkel B.J."/>
            <person name="Hornburger P."/>
            <person name="Mueller R.-W."/>
            <person name="Bruemmer F."/>
            <person name="Labrenz M."/>
            <person name="Spormann A.M."/>
            <person name="Op Den Camp H."/>
            <person name="Overmann J."/>
            <person name="Amann R."/>
            <person name="Jetten M.S.M."/>
            <person name="Mascher T."/>
            <person name="Medema M.H."/>
            <person name="Devos D.P."/>
            <person name="Kaster A.-K."/>
            <person name="Ovreas L."/>
            <person name="Rohde M."/>
            <person name="Galperin M.Y."/>
            <person name="Jogler C."/>
        </authorList>
    </citation>
    <scope>NUCLEOTIDE SEQUENCE [LARGE SCALE GENOMIC DNA]</scope>
    <source>
        <strain evidence="2 3">Poly41</strain>
    </source>
</reference>
<gene>
    <name evidence="2" type="ORF">Poly41_52880</name>
</gene>
<feature type="transmembrane region" description="Helical" evidence="1">
    <location>
        <begin position="6"/>
        <end position="28"/>
    </location>
</feature>
<sequence length="220" mass="23899">MSNAPFTILLALLPLIGYLILLGVIRVIGRPLVTTGARDIAALGIAISGLVAVGPAELFFPAAAASAFGPYVWVSLALFYFLCVLLVALTSKPRLVAYGRSAQEIYEPLLKAAQTLDAAATGDPGRLQISMPTANVRLRIDGQPGADYAQIFAFEPNLTPHFWSQLQAHLREQVATSPRPRNLHGYAMLITAACLVAFLAWQSLGREELVVEGFRNWLWR</sequence>
<feature type="transmembrane region" description="Helical" evidence="1">
    <location>
        <begin position="186"/>
        <end position="204"/>
    </location>
</feature>